<dbReference type="Proteomes" id="UP001054945">
    <property type="component" value="Unassembled WGS sequence"/>
</dbReference>
<protein>
    <recommendedName>
        <fullName evidence="4">Ribosomal protein S12</fullName>
    </recommendedName>
</protein>
<proteinExistence type="predicted"/>
<evidence type="ECO:0000313" key="3">
    <source>
        <dbReference type="Proteomes" id="UP001054945"/>
    </source>
</evidence>
<gene>
    <name evidence="2" type="ORF">CEXT_425141</name>
</gene>
<evidence type="ECO:0008006" key="4">
    <source>
        <dbReference type="Google" id="ProtNLM"/>
    </source>
</evidence>
<comment type="caution">
    <text evidence="2">The sequence shown here is derived from an EMBL/GenBank/DDBJ whole genome shotgun (WGS) entry which is preliminary data.</text>
</comment>
<feature type="region of interest" description="Disordered" evidence="1">
    <location>
        <begin position="1"/>
        <end position="36"/>
    </location>
</feature>
<reference evidence="2 3" key="1">
    <citation type="submission" date="2021-06" db="EMBL/GenBank/DDBJ databases">
        <title>Caerostris extrusa draft genome.</title>
        <authorList>
            <person name="Kono N."/>
            <person name="Arakawa K."/>
        </authorList>
    </citation>
    <scope>NUCLEOTIDE SEQUENCE [LARGE SCALE GENOMIC DNA]</scope>
</reference>
<dbReference type="EMBL" id="BPLR01006909">
    <property type="protein sequence ID" value="GIY13246.1"/>
    <property type="molecule type" value="Genomic_DNA"/>
</dbReference>
<feature type="compositionally biased region" description="Basic residues" evidence="1">
    <location>
        <begin position="21"/>
        <end position="32"/>
    </location>
</feature>
<organism evidence="2 3">
    <name type="scientific">Caerostris extrusa</name>
    <name type="common">Bark spider</name>
    <name type="synonym">Caerostris bankana</name>
    <dbReference type="NCBI Taxonomy" id="172846"/>
    <lineage>
        <taxon>Eukaryota</taxon>
        <taxon>Metazoa</taxon>
        <taxon>Ecdysozoa</taxon>
        <taxon>Arthropoda</taxon>
        <taxon>Chelicerata</taxon>
        <taxon>Arachnida</taxon>
        <taxon>Araneae</taxon>
        <taxon>Araneomorphae</taxon>
        <taxon>Entelegynae</taxon>
        <taxon>Araneoidea</taxon>
        <taxon>Araneidae</taxon>
        <taxon>Caerostris</taxon>
    </lineage>
</organism>
<dbReference type="AlphaFoldDB" id="A0AAV4QWK7"/>
<keyword evidence="3" id="KW-1185">Reference proteome</keyword>
<sequence>MSSVKPRIPRPVAESGTTRRGCSKRKGGKKNFRRVERPLKPQEGILQASDRHVKPYLRNYRLWSDLVCYPSIIIEGFGIEEFGTTACCRV</sequence>
<evidence type="ECO:0000256" key="1">
    <source>
        <dbReference type="SAM" id="MobiDB-lite"/>
    </source>
</evidence>
<name>A0AAV4QWK7_CAEEX</name>
<accession>A0AAV4QWK7</accession>
<evidence type="ECO:0000313" key="2">
    <source>
        <dbReference type="EMBL" id="GIY13246.1"/>
    </source>
</evidence>